<sequence length="149" mass="17062">MIGVEEGNTVSKDNLNHPKNLNDSKDNINRPKDSLNHPKDHLNHLRDKRNNPKDHLNHPKDQLNHPNDHLNHPKDSLNAQKQSRHPLESSTNGDESKGSLSIVSSGKDTRDDLVLEYLIPDDAANSDRFIRDIKQYRQSLTEYPVIKLK</sequence>
<proteinExistence type="predicted"/>
<feature type="region of interest" description="Disordered" evidence="1">
    <location>
        <begin position="1"/>
        <end position="106"/>
    </location>
</feature>
<reference evidence="2" key="1">
    <citation type="submission" date="2021-05" db="EMBL/GenBank/DDBJ databases">
        <authorList>
            <person name="Alioto T."/>
            <person name="Alioto T."/>
            <person name="Gomez Garrido J."/>
        </authorList>
    </citation>
    <scope>NUCLEOTIDE SEQUENCE</scope>
</reference>
<name>A0A8D8Q362_9HEMI</name>
<dbReference type="AlphaFoldDB" id="A0A8D8Q362"/>
<protein>
    <submittedName>
        <fullName evidence="2">Uncharacterized protein</fullName>
    </submittedName>
</protein>
<dbReference type="EMBL" id="HBUF01053476">
    <property type="protein sequence ID" value="CAG6622838.1"/>
    <property type="molecule type" value="Transcribed_RNA"/>
</dbReference>
<evidence type="ECO:0000256" key="1">
    <source>
        <dbReference type="SAM" id="MobiDB-lite"/>
    </source>
</evidence>
<accession>A0A8D8Q362</accession>
<evidence type="ECO:0000313" key="2">
    <source>
        <dbReference type="EMBL" id="CAG6622838.1"/>
    </source>
</evidence>
<feature type="compositionally biased region" description="Polar residues" evidence="1">
    <location>
        <begin position="88"/>
        <end position="106"/>
    </location>
</feature>
<organism evidence="2">
    <name type="scientific">Cacopsylla melanoneura</name>
    <dbReference type="NCBI Taxonomy" id="428564"/>
    <lineage>
        <taxon>Eukaryota</taxon>
        <taxon>Metazoa</taxon>
        <taxon>Ecdysozoa</taxon>
        <taxon>Arthropoda</taxon>
        <taxon>Hexapoda</taxon>
        <taxon>Insecta</taxon>
        <taxon>Pterygota</taxon>
        <taxon>Neoptera</taxon>
        <taxon>Paraneoptera</taxon>
        <taxon>Hemiptera</taxon>
        <taxon>Sternorrhyncha</taxon>
        <taxon>Psylloidea</taxon>
        <taxon>Psyllidae</taxon>
        <taxon>Psyllinae</taxon>
        <taxon>Cacopsylla</taxon>
    </lineage>
</organism>
<feature type="compositionally biased region" description="Basic and acidic residues" evidence="1">
    <location>
        <begin position="14"/>
        <end position="75"/>
    </location>
</feature>